<dbReference type="InterPro" id="IPR029035">
    <property type="entry name" value="DHS-like_NAD/FAD-binding_dom"/>
</dbReference>
<dbReference type="EMBL" id="JAFIRR010000138">
    <property type="protein sequence ID" value="MCO6418591.1"/>
    <property type="molecule type" value="Genomic_DNA"/>
</dbReference>
<gene>
    <name evidence="7" type="ORF">JYK14_20860</name>
</gene>
<organism evidence="7 8">
    <name type="scientific">Siccirubricoccus soli</name>
    <dbReference type="NCBI Taxonomy" id="2899147"/>
    <lineage>
        <taxon>Bacteria</taxon>
        <taxon>Pseudomonadati</taxon>
        <taxon>Pseudomonadota</taxon>
        <taxon>Alphaproteobacteria</taxon>
        <taxon>Acetobacterales</taxon>
        <taxon>Roseomonadaceae</taxon>
        <taxon>Siccirubricoccus</taxon>
    </lineage>
</organism>
<evidence type="ECO:0000256" key="3">
    <source>
        <dbReference type="RuleBase" id="RU362132"/>
    </source>
</evidence>
<dbReference type="InterPro" id="IPR029061">
    <property type="entry name" value="THDP-binding"/>
</dbReference>
<dbReference type="Pfam" id="PF02775">
    <property type="entry name" value="TPP_enzyme_C"/>
    <property type="match status" value="1"/>
</dbReference>
<dbReference type="Pfam" id="PF00205">
    <property type="entry name" value="TPP_enzyme_M"/>
    <property type="match status" value="1"/>
</dbReference>
<dbReference type="PANTHER" id="PTHR18968:SF120">
    <property type="entry name" value="ACETOLACTATE SYNTHASE LARGE SUBUNIT"/>
    <property type="match status" value="1"/>
</dbReference>
<dbReference type="InterPro" id="IPR012001">
    <property type="entry name" value="Thiamin_PyroP_enz_TPP-bd_dom"/>
</dbReference>
<dbReference type="InterPro" id="IPR000399">
    <property type="entry name" value="TPP-bd_CS"/>
</dbReference>
<comment type="similarity">
    <text evidence="1 3">Belongs to the TPP enzyme family.</text>
</comment>
<keyword evidence="2 3" id="KW-0786">Thiamine pyrophosphate</keyword>
<dbReference type="SUPFAM" id="SSF52467">
    <property type="entry name" value="DHS-like NAD/FAD-binding domain"/>
    <property type="match status" value="1"/>
</dbReference>
<dbReference type="CDD" id="cd00568">
    <property type="entry name" value="TPP_enzymes"/>
    <property type="match status" value="1"/>
</dbReference>
<dbReference type="Proteomes" id="UP001523392">
    <property type="component" value="Unassembled WGS sequence"/>
</dbReference>
<evidence type="ECO:0000259" key="4">
    <source>
        <dbReference type="Pfam" id="PF00205"/>
    </source>
</evidence>
<dbReference type="Gene3D" id="3.40.50.1220">
    <property type="entry name" value="TPP-binding domain"/>
    <property type="match status" value="1"/>
</dbReference>
<dbReference type="Gene3D" id="3.40.50.970">
    <property type="match status" value="2"/>
</dbReference>
<dbReference type="InterPro" id="IPR045229">
    <property type="entry name" value="TPP_enz"/>
</dbReference>
<evidence type="ECO:0000313" key="8">
    <source>
        <dbReference type="Proteomes" id="UP001523392"/>
    </source>
</evidence>
<dbReference type="SUPFAM" id="SSF52518">
    <property type="entry name" value="Thiamin diphosphate-binding fold (THDP-binding)"/>
    <property type="match status" value="2"/>
</dbReference>
<dbReference type="PROSITE" id="PS00187">
    <property type="entry name" value="TPP_ENZYMES"/>
    <property type="match status" value="1"/>
</dbReference>
<evidence type="ECO:0000313" key="7">
    <source>
        <dbReference type="EMBL" id="MCO6418591.1"/>
    </source>
</evidence>
<dbReference type="Pfam" id="PF02776">
    <property type="entry name" value="TPP_enzyme_N"/>
    <property type="match status" value="1"/>
</dbReference>
<dbReference type="PANTHER" id="PTHR18968">
    <property type="entry name" value="THIAMINE PYROPHOSPHATE ENZYMES"/>
    <property type="match status" value="1"/>
</dbReference>
<evidence type="ECO:0000259" key="5">
    <source>
        <dbReference type="Pfam" id="PF02775"/>
    </source>
</evidence>
<name>A0ABT1D9L4_9PROT</name>
<reference evidence="7 8" key="1">
    <citation type="submission" date="2021-12" db="EMBL/GenBank/DDBJ databases">
        <title>Siccirubricoccus leaddurans sp. nov., a high concentration Zn2+ tolerance bacterium.</title>
        <authorList>
            <person name="Cao Y."/>
        </authorList>
    </citation>
    <scope>NUCLEOTIDE SEQUENCE [LARGE SCALE GENOMIC DNA]</scope>
    <source>
        <strain evidence="7 8">KC 17139</strain>
    </source>
</reference>
<sequence length="559" mass="59961">MSRTVGRVLAESLVAHDIDTIWMVPGESFLGLTDALTEVPEVRLIVCRHEGGAGFMAVADGRMRGGRAGVLLVSRGPGLSNAMVSLHTAFHDATPLVVLCGQVERKDFGRLALQEQNYSKLLADVTKDVIEVNEVVQASESIARAFHLAESGTPGPVAVILPEDIFDEPCETPIAKPRPRVFGGAREEDLDQLATMLARAERPLIWVGGALANASAETLGELQQLAEQWVLPVSPTHRRPQLFDAGHPNYGGYMGIRVPKQLADEMKKADLLVSLGERITDSVSQSYSFPTAPDPQLPLVQVWPDANEIGRVFRPDLGIAAEPASVIRALLKRGAPEGAAKRQGWVSGLNAIHRKLMAPEWESTSDGVNFAAICVEVAKHLAPDAAVTSDAGNFSSFIHRYIGFRPGQNFLSSVVGAMGAGVPMAVAAAIRRPGKQAVAFVGDGGALMTGNEIATAMQYGAAPIIILSDNKRYGTIGMHHEVRYPNRPYEDAVRLTNPDFAAWARVFGAEGITISSEAEVEEGIARAFAVKTKPVVVHVHTSAVQMSAWRRKGAPRVHG</sequence>
<proteinExistence type="inferred from homology"/>
<feature type="domain" description="Thiamine pyrophosphate enzyme TPP-binding" evidence="5">
    <location>
        <begin position="390"/>
        <end position="539"/>
    </location>
</feature>
<protein>
    <submittedName>
        <fullName evidence="7">Thiamine pyrophosphate-dependent enzyme</fullName>
    </submittedName>
</protein>
<dbReference type="InterPro" id="IPR012000">
    <property type="entry name" value="Thiamin_PyroP_enz_cen_dom"/>
</dbReference>
<feature type="domain" description="Thiamine pyrophosphate enzyme central" evidence="4">
    <location>
        <begin position="190"/>
        <end position="330"/>
    </location>
</feature>
<evidence type="ECO:0000259" key="6">
    <source>
        <dbReference type="Pfam" id="PF02776"/>
    </source>
</evidence>
<feature type="domain" description="Thiamine pyrophosphate enzyme N-terminal TPP-binding" evidence="6">
    <location>
        <begin position="4"/>
        <end position="116"/>
    </location>
</feature>
<evidence type="ECO:0000256" key="2">
    <source>
        <dbReference type="ARBA" id="ARBA00023052"/>
    </source>
</evidence>
<dbReference type="CDD" id="cd07035">
    <property type="entry name" value="TPP_PYR_POX_like"/>
    <property type="match status" value="1"/>
</dbReference>
<dbReference type="RefSeq" id="WP_252955219.1">
    <property type="nucleotide sequence ID" value="NZ_JAFIRR010000138.1"/>
</dbReference>
<keyword evidence="8" id="KW-1185">Reference proteome</keyword>
<comment type="caution">
    <text evidence="7">The sequence shown here is derived from an EMBL/GenBank/DDBJ whole genome shotgun (WGS) entry which is preliminary data.</text>
</comment>
<dbReference type="InterPro" id="IPR011766">
    <property type="entry name" value="TPP_enzyme_TPP-bd"/>
</dbReference>
<evidence type="ECO:0000256" key="1">
    <source>
        <dbReference type="ARBA" id="ARBA00007812"/>
    </source>
</evidence>
<accession>A0ABT1D9L4</accession>